<sequence length="325" mass="36253">MNTSKNKVVNIKDAVRDFVTSGCHISIGGFTINRNPMAAVYEIIRQKIDNLHLYAHSNGQGVDELIGAGCVSGLEIAYAGSGRFAPTCIRFKKAAQSGAVAVEDYSNYQMTLRFLAGAMGVPFLPSLSSLGTDIIEKWGFCEKMRAADARLPDKKVVVMDNPFGSWGDVPRVVLVPAINCDVTILHVQKADREGTVRMEGLTFSDVEQAKSAKHVIVTCEELVETEILKADPDQNQIPSFCVDAVVHIPYGAYPTACYRYYDYDPDYLNRYRKYAEDDELYSAYLKEYIYLIKDQQELLGKTGKDQIDKIRADKQKGYAVGLDRR</sequence>
<dbReference type="PANTHER" id="PTHR43293:SF3">
    <property type="entry name" value="CHOLESTEROL RING-CLEAVING HYDROLASE IPDB SUBUNIT"/>
    <property type="match status" value="1"/>
</dbReference>
<dbReference type="GO" id="GO:0008410">
    <property type="term" value="F:CoA-transferase activity"/>
    <property type="evidence" value="ECO:0007669"/>
    <property type="project" value="InterPro"/>
</dbReference>
<dbReference type="EMBL" id="FR695866">
    <property type="protein sequence ID" value="CBX27577.1"/>
    <property type="molecule type" value="Genomic_DNA"/>
</dbReference>
<dbReference type="InterPro" id="IPR004165">
    <property type="entry name" value="CoA_trans_fam_I"/>
</dbReference>
<organism evidence="1">
    <name type="scientific">uncultured Desulfobacterium sp</name>
    <dbReference type="NCBI Taxonomy" id="201089"/>
    <lineage>
        <taxon>Bacteria</taxon>
        <taxon>Pseudomonadati</taxon>
        <taxon>Thermodesulfobacteriota</taxon>
        <taxon>Desulfobacteria</taxon>
        <taxon>Desulfobacterales</taxon>
        <taxon>Desulfobacteriaceae</taxon>
        <taxon>Desulfobacterium</taxon>
        <taxon>environmental samples</taxon>
    </lineage>
</organism>
<dbReference type="Gene3D" id="3.30.30.40">
    <property type="match status" value="1"/>
</dbReference>
<name>E1YAI3_9BACT</name>
<reference evidence="1" key="1">
    <citation type="journal article" date="2011" name="Environ. Microbiol.">
        <title>Genomic insights into the metabolic potential of the polycyclic aromatic hydrocarbon degrading sulfate-reducing Deltaproteobacterium N47.</title>
        <authorList>
            <person name="Bergmann F."/>
            <person name="Selesi D."/>
            <person name="Weinmaier T."/>
            <person name="Tischler P."/>
            <person name="Rattei T."/>
            <person name="Meckenstock R.U."/>
        </authorList>
    </citation>
    <scope>NUCLEOTIDE SEQUENCE</scope>
</reference>
<dbReference type="AlphaFoldDB" id="E1YAI3"/>
<dbReference type="Pfam" id="PF01144">
    <property type="entry name" value="CoA_trans"/>
    <property type="match status" value="1"/>
</dbReference>
<dbReference type="SMART" id="SM00882">
    <property type="entry name" value="CoA_trans"/>
    <property type="match status" value="1"/>
</dbReference>
<dbReference type="Gene3D" id="3.40.1080.10">
    <property type="entry name" value="Glutaconate Coenzyme A-transferase"/>
    <property type="match status" value="1"/>
</dbReference>
<dbReference type="SUPFAM" id="SSF100950">
    <property type="entry name" value="NagB/RpiA/CoA transferase-like"/>
    <property type="match status" value="1"/>
</dbReference>
<dbReference type="PANTHER" id="PTHR43293">
    <property type="entry name" value="ACETATE COA-TRANSFERASE YDIF"/>
    <property type="match status" value="1"/>
</dbReference>
<accession>E1YAI3</accession>
<protein>
    <recommendedName>
        <fullName evidence="2">Glutaconate CoA-transferase subunit A</fullName>
    </recommendedName>
</protein>
<dbReference type="InterPro" id="IPR037171">
    <property type="entry name" value="NagB/RpiA_transferase-like"/>
</dbReference>
<evidence type="ECO:0008006" key="2">
    <source>
        <dbReference type="Google" id="ProtNLM"/>
    </source>
</evidence>
<proteinExistence type="predicted"/>
<evidence type="ECO:0000313" key="1">
    <source>
        <dbReference type="EMBL" id="CBX27577.1"/>
    </source>
</evidence>
<gene>
    <name evidence="1" type="ORF">N47_H23990</name>
</gene>